<organism evidence="2 3">
    <name type="scientific">Crenobacter oryzisoli</name>
    <dbReference type="NCBI Taxonomy" id="3056844"/>
    <lineage>
        <taxon>Bacteria</taxon>
        <taxon>Pseudomonadati</taxon>
        <taxon>Pseudomonadota</taxon>
        <taxon>Betaproteobacteria</taxon>
        <taxon>Neisseriales</taxon>
        <taxon>Neisseriaceae</taxon>
        <taxon>Crenobacter</taxon>
    </lineage>
</organism>
<proteinExistence type="predicted"/>
<name>A0ABT7XQ77_9NEIS</name>
<reference evidence="2" key="1">
    <citation type="submission" date="2023-06" db="EMBL/GenBank/DDBJ databases">
        <authorList>
            <person name="Zhang S."/>
        </authorList>
    </citation>
    <scope>NUCLEOTIDE SEQUENCE</scope>
    <source>
        <strain evidence="2">SG2303</strain>
    </source>
</reference>
<sequence>MKKMHGAALVLAALLTGIAHAADWQVSSPYADNALETAWIRSGSTDVLWSCRADAGQPVLALEVPASSSFDLGAFEGRGAAGEKYKLAAIGLDGKFTPVNVSGWHVDSDHFHWEVTLPPALLARAIKARLLALSVKPARGSGNRYRLWVELPANHATLLEVLQPCLDANN</sequence>
<evidence type="ECO:0000313" key="3">
    <source>
        <dbReference type="Proteomes" id="UP001168540"/>
    </source>
</evidence>
<comment type="caution">
    <text evidence="2">The sequence shown here is derived from an EMBL/GenBank/DDBJ whole genome shotgun (WGS) entry which is preliminary data.</text>
</comment>
<gene>
    <name evidence="2" type="ORF">QU481_13545</name>
</gene>
<protein>
    <submittedName>
        <fullName evidence="2">Uncharacterized protein</fullName>
    </submittedName>
</protein>
<dbReference type="RefSeq" id="WP_289830554.1">
    <property type="nucleotide sequence ID" value="NZ_JAUEDK010000023.1"/>
</dbReference>
<dbReference type="Proteomes" id="UP001168540">
    <property type="component" value="Unassembled WGS sequence"/>
</dbReference>
<dbReference type="EMBL" id="JAUEDK010000023">
    <property type="protein sequence ID" value="MDN0075910.1"/>
    <property type="molecule type" value="Genomic_DNA"/>
</dbReference>
<evidence type="ECO:0000256" key="1">
    <source>
        <dbReference type="SAM" id="SignalP"/>
    </source>
</evidence>
<accession>A0ABT7XQ77</accession>
<keyword evidence="1" id="KW-0732">Signal</keyword>
<keyword evidence="3" id="KW-1185">Reference proteome</keyword>
<feature type="chain" id="PRO_5046509131" evidence="1">
    <location>
        <begin position="22"/>
        <end position="170"/>
    </location>
</feature>
<feature type="signal peptide" evidence="1">
    <location>
        <begin position="1"/>
        <end position="21"/>
    </location>
</feature>
<evidence type="ECO:0000313" key="2">
    <source>
        <dbReference type="EMBL" id="MDN0075910.1"/>
    </source>
</evidence>